<dbReference type="NCBIfam" id="TIGR01643">
    <property type="entry name" value="YD_repeat_2x"/>
    <property type="match status" value="2"/>
</dbReference>
<accession>A0ABY4T2N9</accession>
<feature type="compositionally biased region" description="Polar residues" evidence="2">
    <location>
        <begin position="226"/>
        <end position="238"/>
    </location>
</feature>
<dbReference type="Gene3D" id="2.180.10.10">
    <property type="entry name" value="RHS repeat-associated core"/>
    <property type="match status" value="3"/>
</dbReference>
<name>A0ABY4T2N9_9GAMM</name>
<proteinExistence type="predicted"/>
<keyword evidence="1" id="KW-0677">Repeat</keyword>
<reference evidence="5" key="1">
    <citation type="submission" date="2020-10" db="EMBL/GenBank/DDBJ databases">
        <title>Whole-genome sequence of Luteibacter sp. EIF3.</title>
        <authorList>
            <person name="Friedrich I."/>
            <person name="Hertel R."/>
            <person name="Daniel R."/>
        </authorList>
    </citation>
    <scope>NUCLEOTIDE SEQUENCE</scope>
    <source>
        <strain evidence="5">EIF3</strain>
    </source>
</reference>
<dbReference type="PANTHER" id="PTHR32305:SF15">
    <property type="entry name" value="PROTEIN RHSA-RELATED"/>
    <property type="match status" value="1"/>
</dbReference>
<organism evidence="5 6">
    <name type="scientific">Luteibacter flocculans</name>
    <dbReference type="NCBI Taxonomy" id="2780091"/>
    <lineage>
        <taxon>Bacteria</taxon>
        <taxon>Pseudomonadati</taxon>
        <taxon>Pseudomonadota</taxon>
        <taxon>Gammaproteobacteria</taxon>
        <taxon>Lysobacterales</taxon>
        <taxon>Rhodanobacteraceae</taxon>
        <taxon>Luteibacter</taxon>
    </lineage>
</organism>
<dbReference type="Pfam" id="PF05593">
    <property type="entry name" value="RHS_repeat"/>
    <property type="match status" value="5"/>
</dbReference>
<evidence type="ECO:0000313" key="6">
    <source>
        <dbReference type="Proteomes" id="UP001056681"/>
    </source>
</evidence>
<evidence type="ECO:0000259" key="4">
    <source>
        <dbReference type="Pfam" id="PF25023"/>
    </source>
</evidence>
<dbReference type="PRINTS" id="PR00394">
    <property type="entry name" value="RHSPROTEIN"/>
</dbReference>
<keyword evidence="6" id="KW-1185">Reference proteome</keyword>
<dbReference type="InterPro" id="IPR056823">
    <property type="entry name" value="TEN-like_YD-shell"/>
</dbReference>
<feature type="region of interest" description="Disordered" evidence="2">
    <location>
        <begin position="1495"/>
        <end position="1521"/>
    </location>
</feature>
<evidence type="ECO:0000256" key="2">
    <source>
        <dbReference type="SAM" id="MobiDB-lite"/>
    </source>
</evidence>
<evidence type="ECO:0000259" key="3">
    <source>
        <dbReference type="Pfam" id="PF20148"/>
    </source>
</evidence>
<dbReference type="Proteomes" id="UP001056681">
    <property type="component" value="Chromosome"/>
</dbReference>
<dbReference type="RefSeq" id="WP_250338922.1">
    <property type="nucleotide sequence ID" value="NZ_CP063231.1"/>
</dbReference>
<dbReference type="InterPro" id="IPR022385">
    <property type="entry name" value="Rhs_assc_core"/>
</dbReference>
<sequence length="1554" mass="165229">MDAKGIPVGEPLRAWRGCAACRKKPTRKSAHTHNNVFVSSCEFSQAGAVMDFSANRDGIQSLWRRLAVLFVFVLASGAAQADWVYGPPYSYNTAWASQGGFLSVDAAVNSLIGQYETRCNDGTLTCAPHTFSIVYGGSHTSTAATITISHIASDGTSSSDLFAYIWAEDVTGSGFQPKNAGGCRTMCTAGNGSGQDSMGPRGSSGNGTVKQEGTDRGTPLNGDPISASSGNEYRQDTDLSSSPWLTFRRFYNSSSFVPSSTMGPKWRHSFDRRLDLMPNSATDGGQLYARRPDGSMVRFYSNNGIWKPDTDAAETLTETTDPTTGIRNGYLLRLAANNDTERYDTTGRLLTITDDNGWVTTLTYSDATTAPTIAPAAGLLIAVTDPQGRVLNLRYDANSRLSQVIDPAGRTASYAYADNGNLAKVTFADGTSRQYLYAEPAYAASPSTYPSELTGIIDEKGVRYETTTFNSNNRATSNQFAGGADKISLSYASYYSNGGIPADLTTPLGLVVTLGFADDGAQMLKPSGTSTYCGNQCNQGDKSVTYDTNGYPATRTDYKGTVTKTTYDANGLLTQQIEASGTAAQRTTNTTWDATHRVPLTRTVADANGAVVAKSAWTYNARGQATAECVIDPSVTTAYTCGSQASAPQGIRQTRYTYCDAVDSTQCPQVGLLLSVDGPRTDIADVTTYGYYLTTDESGCDTVGGTCHRAGDLAQVTDAAGHVTATLAYDRNSRPVRQKDANGVITDETYTPRGWLATRTVRANADGSASSADATTTLTYDPVGALKSVTDPDGVTITYSYDDAHRLIDVANGLGEHIHYTLDASGNRIKEETFDAQGVSRRTLSRKYNTLGQLVSVTDGLGHVVFDATATGSYDANGNLVSAKDALGTVQKNSFDVLDRLVSSIADANGTNASTKATTSVFALDALDQLTAVTDPDGLKTTYALDGLSNPTGQTSPDTGTQASTFDAAGNALTYTDAKATVATQAFDAIGRRISISYADATLNVAFHYNEGNSITGCTSSFPVGRLTRVVEHAVTTVYCYDNQGRVTEQRQTQGTVSDTTDYVYTKAGRLAGTASPSGLVTQYGRDAAGQITTVTVTPANGSASSVVSSATYLPFGPILSYTLGNGQIITRSYDANYRFTDVVSPALNLHVARDAVGNIVALGNAAGASPAIETYTYDALYRLTGVKNASGTIVEAYSYSKTGDRLSKTAPGLATGNYGYQAGTHQLTSIGTASRTYDANGSTTGNASAGTAWGYGYNGRGQLTVLQQGGATVANYAYDASAHRIAKTVGSTTTRYVYGPSGLVGEYGGASRDYVWMDDTPVAVVDGSSVTFVHADGLNTPRAVTDASDTPLWNWSYQGNPFGEQSPTSNGFVLNLRFPGQYFDAESGLSYNVNRDYEAATGRYVQSDPIGLTGGLNTYAYAIGNPLFHIDPSGLQVVETMLRFPVSTLFSDEPILPRPLISPKPGFPERPLPENFPQLPKDGSQCPGEGWEWRGPDAPGGPRGGWYNPEQKWTLHPDLEHPEPIGPHWDWVDENKAQYRLTPQTSVVPGQIY</sequence>
<gene>
    <name evidence="5" type="ORF">IM816_16505</name>
</gene>
<dbReference type="InterPro" id="IPR006530">
    <property type="entry name" value="YD"/>
</dbReference>
<evidence type="ECO:0000256" key="1">
    <source>
        <dbReference type="ARBA" id="ARBA00022737"/>
    </source>
</evidence>
<dbReference type="Pfam" id="PF20148">
    <property type="entry name" value="DUF6531"/>
    <property type="match status" value="1"/>
</dbReference>
<feature type="domain" description="Teneurin-like YD-shell" evidence="4">
    <location>
        <begin position="1148"/>
        <end position="1409"/>
    </location>
</feature>
<dbReference type="NCBIfam" id="TIGR03696">
    <property type="entry name" value="Rhs_assc_core"/>
    <property type="match status" value="1"/>
</dbReference>
<protein>
    <submittedName>
        <fullName evidence="5">RHS repeat protein</fullName>
    </submittedName>
</protein>
<dbReference type="EMBL" id="CP063231">
    <property type="protein sequence ID" value="URL58177.1"/>
    <property type="molecule type" value="Genomic_DNA"/>
</dbReference>
<dbReference type="InterPro" id="IPR031325">
    <property type="entry name" value="RHS_repeat"/>
</dbReference>
<dbReference type="PANTHER" id="PTHR32305">
    <property type="match status" value="1"/>
</dbReference>
<dbReference type="InterPro" id="IPR050708">
    <property type="entry name" value="T6SS_VgrG/RHS"/>
</dbReference>
<evidence type="ECO:0000313" key="5">
    <source>
        <dbReference type="EMBL" id="URL58177.1"/>
    </source>
</evidence>
<feature type="region of interest" description="Disordered" evidence="2">
    <location>
        <begin position="191"/>
        <end position="238"/>
    </location>
</feature>
<feature type="domain" description="DUF6531" evidence="3">
    <location>
        <begin position="222"/>
        <end position="299"/>
    </location>
</feature>
<dbReference type="InterPro" id="IPR045351">
    <property type="entry name" value="DUF6531"/>
</dbReference>
<dbReference type="Pfam" id="PF25023">
    <property type="entry name" value="TEN_YD-shell"/>
    <property type="match status" value="1"/>
</dbReference>